<dbReference type="InterPro" id="IPR007587">
    <property type="entry name" value="SAPS"/>
</dbReference>
<name>A0A835Y371_9CHLO</name>
<keyword evidence="5" id="KW-1185">Reference proteome</keyword>
<dbReference type="OrthoDB" id="295029at2759"/>
<feature type="compositionally biased region" description="Gly residues" evidence="3">
    <location>
        <begin position="682"/>
        <end position="706"/>
    </location>
</feature>
<dbReference type="GO" id="GO:0019888">
    <property type="term" value="F:protein phosphatase regulator activity"/>
    <property type="evidence" value="ECO:0007669"/>
    <property type="project" value="TreeGrafter"/>
</dbReference>
<feature type="compositionally biased region" description="Acidic residues" evidence="3">
    <location>
        <begin position="545"/>
        <end position="561"/>
    </location>
</feature>
<comment type="caution">
    <text evidence="4">The sequence shown here is derived from an EMBL/GenBank/DDBJ whole genome shotgun (WGS) entry which is preliminary data.</text>
</comment>
<dbReference type="Proteomes" id="UP000612055">
    <property type="component" value="Unassembled WGS sequence"/>
</dbReference>
<evidence type="ECO:0000256" key="3">
    <source>
        <dbReference type="SAM" id="MobiDB-lite"/>
    </source>
</evidence>
<reference evidence="4" key="1">
    <citation type="journal article" date="2020" name="bioRxiv">
        <title>Comparative genomics of Chlamydomonas.</title>
        <authorList>
            <person name="Craig R.J."/>
            <person name="Hasan A.R."/>
            <person name="Ness R.W."/>
            <person name="Keightley P.D."/>
        </authorList>
    </citation>
    <scope>NUCLEOTIDE SEQUENCE</scope>
    <source>
        <strain evidence="4">CCAP 11/70</strain>
    </source>
</reference>
<evidence type="ECO:0000256" key="1">
    <source>
        <dbReference type="ARBA" id="ARBA00006180"/>
    </source>
</evidence>
<dbReference type="AlphaFoldDB" id="A0A835Y371"/>
<organism evidence="4 5">
    <name type="scientific">Edaphochlamys debaryana</name>
    <dbReference type="NCBI Taxonomy" id="47281"/>
    <lineage>
        <taxon>Eukaryota</taxon>
        <taxon>Viridiplantae</taxon>
        <taxon>Chlorophyta</taxon>
        <taxon>core chlorophytes</taxon>
        <taxon>Chlorophyceae</taxon>
        <taxon>CS clade</taxon>
        <taxon>Chlamydomonadales</taxon>
        <taxon>Chlamydomonadales incertae sedis</taxon>
        <taxon>Edaphochlamys</taxon>
    </lineage>
</organism>
<feature type="compositionally biased region" description="Low complexity" evidence="3">
    <location>
        <begin position="725"/>
        <end position="743"/>
    </location>
</feature>
<proteinExistence type="inferred from homology"/>
<keyword evidence="2" id="KW-0131">Cell cycle</keyword>
<gene>
    <name evidence="4" type="ORF">HYH03_009883</name>
</gene>
<dbReference type="InterPro" id="IPR011989">
    <property type="entry name" value="ARM-like"/>
</dbReference>
<dbReference type="InterPro" id="IPR016024">
    <property type="entry name" value="ARM-type_fold"/>
</dbReference>
<sequence length="760" mass="80206">MFWKVTGFTQPSPVEQILDKEEFTLEELLEEDDIVQECKSLNGRLVAFLRERSTVEQLIKYIVEPPGELDDPKRTYKYPFTSCEVFCCEVEAVFNTLLEDADLMRLLFSLLDAEPPLSCKTAGYFGRVVSHLLLRKTNEMMQHFQENPHILEKLVSHVDTTSVTEIVKRLVGADEQSSIMFMPTYAQWLADTPLVNLLLNRLGSSHSVEVQTNAADILSAIAHTQPSPLAAKLTREECIGALFQHALQPGRQVLVAALDVCIALLEPKRSNPELLMDGSPLQESARRAKSEAVAAIVNHLPSLVALLQQQDGAASLETPYGLLQPPLGRAKLKVVELMAVLLRSGDVVAERGLVSSNSVPVCLELFRAYPFNNLLHHNVTAMLVAGVARPSEGLIPYLFEDCKVLDWITSLPTEVRPAPRPGFEAMAASKPVLRAGYLGHVIQIGSTLEGVASASAGVSAADSVNKAAVEGYLASHAGWQAWLAAELHPRQEVENISKWQCGRPAATDLAGIDSDGDEYQNDMDLGEIQGMQPALYHRYNVVDEGDDEDEEDEGEGEGDDEGGYRGGGTSMFEGGPGGHGHGDEQHKLGGPGHGPMGDAANADLTEALNSMHLRDRDLPAFNADLEPMEDAEASTSHGQGQGRLGDGSGADVHIDDDEVLLATSDDEEGAGLGGGLGGAPGARGGAAGGAGGEAGDGAGGGGGAGPAGASSTDMVMGDEEGGGEAMAVAASAAAAAAGADPFGGDAGWKPNWPTESVGSS</sequence>
<feature type="compositionally biased region" description="Gly residues" evidence="3">
    <location>
        <begin position="564"/>
        <end position="579"/>
    </location>
</feature>
<feature type="region of interest" description="Disordered" evidence="3">
    <location>
        <begin position="629"/>
        <end position="652"/>
    </location>
</feature>
<evidence type="ECO:0000256" key="2">
    <source>
        <dbReference type="ARBA" id="ARBA00023306"/>
    </source>
</evidence>
<dbReference type="EMBL" id="JAEHOE010000050">
    <property type="protein sequence ID" value="KAG2491720.1"/>
    <property type="molecule type" value="Genomic_DNA"/>
</dbReference>
<dbReference type="PANTHER" id="PTHR12634:SF8">
    <property type="entry name" value="FIERY MOUNTAIN, ISOFORM D"/>
    <property type="match status" value="1"/>
</dbReference>
<evidence type="ECO:0000313" key="4">
    <source>
        <dbReference type="EMBL" id="KAG2491720.1"/>
    </source>
</evidence>
<dbReference type="SUPFAM" id="SSF48371">
    <property type="entry name" value="ARM repeat"/>
    <property type="match status" value="1"/>
</dbReference>
<dbReference type="PANTHER" id="PTHR12634">
    <property type="entry name" value="SIT4 YEAST -ASSOCIATING PROTEIN-RELATED"/>
    <property type="match status" value="1"/>
</dbReference>
<feature type="compositionally biased region" description="Gly residues" evidence="3">
    <location>
        <begin position="639"/>
        <end position="648"/>
    </location>
</feature>
<dbReference type="GO" id="GO:0019903">
    <property type="term" value="F:protein phosphatase binding"/>
    <property type="evidence" value="ECO:0007669"/>
    <property type="project" value="InterPro"/>
</dbReference>
<feature type="region of interest" description="Disordered" evidence="3">
    <location>
        <begin position="545"/>
        <end position="600"/>
    </location>
</feature>
<dbReference type="Pfam" id="PF04499">
    <property type="entry name" value="SAPS"/>
    <property type="match status" value="2"/>
</dbReference>
<protein>
    <submittedName>
        <fullName evidence="4">Uncharacterized protein</fullName>
    </submittedName>
</protein>
<dbReference type="Gene3D" id="1.25.10.10">
    <property type="entry name" value="Leucine-rich Repeat Variant"/>
    <property type="match status" value="1"/>
</dbReference>
<comment type="similarity">
    <text evidence="1">Belongs to the SAPS family.</text>
</comment>
<evidence type="ECO:0000313" key="5">
    <source>
        <dbReference type="Proteomes" id="UP000612055"/>
    </source>
</evidence>
<feature type="region of interest" description="Disordered" evidence="3">
    <location>
        <begin position="682"/>
        <end position="760"/>
    </location>
</feature>
<accession>A0A835Y371</accession>